<reference evidence="2" key="1">
    <citation type="submission" date="2023-03" db="EMBL/GenBank/DDBJ databases">
        <authorList>
            <person name="Steffen K."/>
            <person name="Cardenas P."/>
        </authorList>
    </citation>
    <scope>NUCLEOTIDE SEQUENCE</scope>
</reference>
<feature type="transmembrane region" description="Helical" evidence="1">
    <location>
        <begin position="189"/>
        <end position="215"/>
    </location>
</feature>
<dbReference type="AlphaFoldDB" id="A0AA35T5I5"/>
<keyword evidence="3" id="KW-1185">Reference proteome</keyword>
<evidence type="ECO:0000313" key="3">
    <source>
        <dbReference type="Proteomes" id="UP001174909"/>
    </source>
</evidence>
<comment type="caution">
    <text evidence="2">The sequence shown here is derived from an EMBL/GenBank/DDBJ whole genome shotgun (WGS) entry which is preliminary data.</text>
</comment>
<sequence length="288" mass="32093">MQNYTMLKLQPSVQGLLFFATAALAFEFTNEPRNVTVMEREIAYFPCEYRGARDLPSWRINGSRYAYTSVPYGYRSNSSGLVIPQVTRQMNGVSVSCVLSLDTEVFRSKTGYIIIVDNNIIAENLGPATESARIENQLNKVTPTAMLSSTIVASFQNPFTSSSYNHRCLSSVPTSTPGLTSTKNNRDSIIGFLVVGLTILTAVSLITASLSFMVCKGCKRRAEKRQEHIYDVPSLPCRDMEIEKNVAYATVLPETQWNEAYATTRRTDIVMSTFPATRADNVYETVHI</sequence>
<dbReference type="SUPFAM" id="SSF48726">
    <property type="entry name" value="Immunoglobulin"/>
    <property type="match status" value="1"/>
</dbReference>
<gene>
    <name evidence="2" type="ORF">GBAR_LOCUS23133</name>
</gene>
<evidence type="ECO:0008006" key="4">
    <source>
        <dbReference type="Google" id="ProtNLM"/>
    </source>
</evidence>
<evidence type="ECO:0000313" key="2">
    <source>
        <dbReference type="EMBL" id="CAI8041659.1"/>
    </source>
</evidence>
<dbReference type="EMBL" id="CASHTH010003197">
    <property type="protein sequence ID" value="CAI8041659.1"/>
    <property type="molecule type" value="Genomic_DNA"/>
</dbReference>
<protein>
    <recommendedName>
        <fullName evidence="4">Ig-like domain-containing protein</fullName>
    </recommendedName>
</protein>
<keyword evidence="1" id="KW-0812">Transmembrane</keyword>
<organism evidence="2 3">
    <name type="scientific">Geodia barretti</name>
    <name type="common">Barrett's horny sponge</name>
    <dbReference type="NCBI Taxonomy" id="519541"/>
    <lineage>
        <taxon>Eukaryota</taxon>
        <taxon>Metazoa</taxon>
        <taxon>Porifera</taxon>
        <taxon>Demospongiae</taxon>
        <taxon>Heteroscleromorpha</taxon>
        <taxon>Tetractinellida</taxon>
        <taxon>Astrophorina</taxon>
        <taxon>Geodiidae</taxon>
        <taxon>Geodia</taxon>
    </lineage>
</organism>
<accession>A0AA35T5I5</accession>
<keyword evidence="1" id="KW-0472">Membrane</keyword>
<evidence type="ECO:0000256" key="1">
    <source>
        <dbReference type="SAM" id="Phobius"/>
    </source>
</evidence>
<name>A0AA35T5I5_GEOBA</name>
<dbReference type="InterPro" id="IPR036179">
    <property type="entry name" value="Ig-like_dom_sf"/>
</dbReference>
<dbReference type="Proteomes" id="UP001174909">
    <property type="component" value="Unassembled WGS sequence"/>
</dbReference>
<keyword evidence="1" id="KW-1133">Transmembrane helix</keyword>
<proteinExistence type="predicted"/>